<dbReference type="GeneID" id="54352698"/>
<keyword evidence="3" id="KW-1185">Reference proteome</keyword>
<evidence type="ECO:0000313" key="3">
    <source>
        <dbReference type="Proteomes" id="UP000800082"/>
    </source>
</evidence>
<dbReference type="Proteomes" id="UP000800082">
    <property type="component" value="Unassembled WGS sequence"/>
</dbReference>
<evidence type="ECO:0008006" key="4">
    <source>
        <dbReference type="Google" id="ProtNLM"/>
    </source>
</evidence>
<sequence>IKIAFINYCSCHRILLLVFLPHSTQTLQPLVLLQLDVGCFSPFGNNYSKEVTKQLQ</sequence>
<accession>A0A6A5RY32</accession>
<feature type="chain" id="PRO_5025421882" description="DDE-1 domain-containing protein" evidence="1">
    <location>
        <begin position="27"/>
        <end position="56"/>
    </location>
</feature>
<name>A0A6A5RY32_9PLEO</name>
<dbReference type="EMBL" id="ML978957">
    <property type="protein sequence ID" value="KAF1933311.1"/>
    <property type="molecule type" value="Genomic_DNA"/>
</dbReference>
<protein>
    <recommendedName>
        <fullName evidence="4">DDE-1 domain-containing protein</fullName>
    </recommendedName>
</protein>
<keyword evidence="1" id="KW-0732">Signal</keyword>
<organism evidence="2 3">
    <name type="scientific">Didymella exigua CBS 183.55</name>
    <dbReference type="NCBI Taxonomy" id="1150837"/>
    <lineage>
        <taxon>Eukaryota</taxon>
        <taxon>Fungi</taxon>
        <taxon>Dikarya</taxon>
        <taxon>Ascomycota</taxon>
        <taxon>Pezizomycotina</taxon>
        <taxon>Dothideomycetes</taxon>
        <taxon>Pleosporomycetidae</taxon>
        <taxon>Pleosporales</taxon>
        <taxon>Pleosporineae</taxon>
        <taxon>Didymellaceae</taxon>
        <taxon>Didymella</taxon>
    </lineage>
</organism>
<proteinExistence type="predicted"/>
<evidence type="ECO:0000256" key="1">
    <source>
        <dbReference type="SAM" id="SignalP"/>
    </source>
</evidence>
<dbReference type="AlphaFoldDB" id="A0A6A5RY32"/>
<dbReference type="RefSeq" id="XP_033453559.1">
    <property type="nucleotide sequence ID" value="XM_033595031.1"/>
</dbReference>
<feature type="non-terminal residue" evidence="2">
    <location>
        <position position="1"/>
    </location>
</feature>
<reference evidence="2" key="1">
    <citation type="journal article" date="2020" name="Stud. Mycol.">
        <title>101 Dothideomycetes genomes: a test case for predicting lifestyles and emergence of pathogens.</title>
        <authorList>
            <person name="Haridas S."/>
            <person name="Albert R."/>
            <person name="Binder M."/>
            <person name="Bloem J."/>
            <person name="Labutti K."/>
            <person name="Salamov A."/>
            <person name="Andreopoulos B."/>
            <person name="Baker S."/>
            <person name="Barry K."/>
            <person name="Bills G."/>
            <person name="Bluhm B."/>
            <person name="Cannon C."/>
            <person name="Castanera R."/>
            <person name="Culley D."/>
            <person name="Daum C."/>
            <person name="Ezra D."/>
            <person name="Gonzalez J."/>
            <person name="Henrissat B."/>
            <person name="Kuo A."/>
            <person name="Liang C."/>
            <person name="Lipzen A."/>
            <person name="Lutzoni F."/>
            <person name="Magnuson J."/>
            <person name="Mondo S."/>
            <person name="Nolan M."/>
            <person name="Ohm R."/>
            <person name="Pangilinan J."/>
            <person name="Park H.-J."/>
            <person name="Ramirez L."/>
            <person name="Alfaro M."/>
            <person name="Sun H."/>
            <person name="Tritt A."/>
            <person name="Yoshinaga Y."/>
            <person name="Zwiers L.-H."/>
            <person name="Turgeon B."/>
            <person name="Goodwin S."/>
            <person name="Spatafora J."/>
            <person name="Crous P."/>
            <person name="Grigoriev I."/>
        </authorList>
    </citation>
    <scope>NUCLEOTIDE SEQUENCE</scope>
    <source>
        <strain evidence="2">CBS 183.55</strain>
    </source>
</reference>
<evidence type="ECO:0000313" key="2">
    <source>
        <dbReference type="EMBL" id="KAF1933311.1"/>
    </source>
</evidence>
<feature type="signal peptide" evidence="1">
    <location>
        <begin position="1"/>
        <end position="26"/>
    </location>
</feature>
<gene>
    <name evidence="2" type="ORF">M421DRAFT_52577</name>
</gene>